<name>A0ABT1GFM9_9BURK</name>
<keyword evidence="3" id="KW-1185">Reference proteome</keyword>
<evidence type="ECO:0000313" key="2">
    <source>
        <dbReference type="EMBL" id="MCP2007740.1"/>
    </source>
</evidence>
<dbReference type="SUPFAM" id="SSF160387">
    <property type="entry name" value="NosL/MerB-like"/>
    <property type="match status" value="1"/>
</dbReference>
<gene>
    <name evidence="2" type="ORF">L1274_001433</name>
</gene>
<protein>
    <submittedName>
        <fullName evidence="2">Uncharacterized protein</fullName>
    </submittedName>
</protein>
<feature type="signal peptide" evidence="1">
    <location>
        <begin position="1"/>
        <end position="27"/>
    </location>
</feature>
<feature type="chain" id="PRO_5045921923" evidence="1">
    <location>
        <begin position="28"/>
        <end position="162"/>
    </location>
</feature>
<dbReference type="EMBL" id="JALJZU010000002">
    <property type="protein sequence ID" value="MCP2007740.1"/>
    <property type="molecule type" value="Genomic_DNA"/>
</dbReference>
<sequence>MRINLNYHPACRVALALLTAVATGALWHNYGPADAISWAPPPDARCDAPPPLAGYPGREIAGQIRYDSGLVLRFCSLDAMFAQLGAMEHPGLVRNVYVRDGDGRWLAASEARYVRHTGADRRAAATLQAYAGGKASPAPGARVLDYQQLLTVCASRECYRAQ</sequence>
<accession>A0ABT1GFM9</accession>
<dbReference type="RefSeq" id="WP_229224964.1">
    <property type="nucleotide sequence ID" value="NZ_JAHTGR010000011.1"/>
</dbReference>
<evidence type="ECO:0000313" key="3">
    <source>
        <dbReference type="Proteomes" id="UP001162889"/>
    </source>
</evidence>
<evidence type="ECO:0000256" key="1">
    <source>
        <dbReference type="SAM" id="SignalP"/>
    </source>
</evidence>
<reference evidence="2" key="1">
    <citation type="submission" date="2022-03" db="EMBL/GenBank/DDBJ databases">
        <title>Genome Encyclopedia of Bacteria and Archaea VI: Functional Genomics of Type Strains.</title>
        <authorList>
            <person name="Whitman W."/>
        </authorList>
    </citation>
    <scope>NUCLEOTIDE SEQUENCE</scope>
    <source>
        <strain evidence="2">HSC-15S17</strain>
    </source>
</reference>
<dbReference type="Proteomes" id="UP001162889">
    <property type="component" value="Unassembled WGS sequence"/>
</dbReference>
<keyword evidence="1" id="KW-0732">Signal</keyword>
<proteinExistence type="predicted"/>
<organism evidence="2 3">
    <name type="scientific">Duganella violaceipulchra</name>
    <dbReference type="NCBI Taxonomy" id="2849652"/>
    <lineage>
        <taxon>Bacteria</taxon>
        <taxon>Pseudomonadati</taxon>
        <taxon>Pseudomonadota</taxon>
        <taxon>Betaproteobacteria</taxon>
        <taxon>Burkholderiales</taxon>
        <taxon>Oxalobacteraceae</taxon>
        <taxon>Telluria group</taxon>
        <taxon>Duganella</taxon>
    </lineage>
</organism>
<comment type="caution">
    <text evidence="2">The sequence shown here is derived from an EMBL/GenBank/DDBJ whole genome shotgun (WGS) entry which is preliminary data.</text>
</comment>